<evidence type="ECO:0000256" key="1">
    <source>
        <dbReference type="SAM" id="Phobius"/>
    </source>
</evidence>
<evidence type="ECO:0000313" key="3">
    <source>
        <dbReference type="Proteomes" id="UP000189796"/>
    </source>
</evidence>
<sequence>MWILLLLPFVGLLWVPFYNFMEPALFGFPFFYWYQLAWVPISSVLIWLVYRSQTPDEAPQTPQGNS</sequence>
<evidence type="ECO:0000313" key="2">
    <source>
        <dbReference type="EMBL" id="SHH93647.1"/>
    </source>
</evidence>
<dbReference type="PANTHER" id="PTHR40034">
    <property type="entry name" value="BSL5891 PROTEIN"/>
    <property type="match status" value="1"/>
</dbReference>
<dbReference type="OrthoDB" id="123261at2"/>
<keyword evidence="1" id="KW-1133">Transmembrane helix</keyword>
<dbReference type="Pfam" id="PF11755">
    <property type="entry name" value="DUF3311"/>
    <property type="match status" value="1"/>
</dbReference>
<reference evidence="2 3" key="1">
    <citation type="submission" date="2016-11" db="EMBL/GenBank/DDBJ databases">
        <authorList>
            <person name="Jaros S."/>
            <person name="Januszkiewicz K."/>
            <person name="Wedrychowicz H."/>
        </authorList>
    </citation>
    <scope>NUCLEOTIDE SEQUENCE [LARGE SCALE GENOMIC DNA]</scope>
    <source>
        <strain evidence="2 3">GAS138</strain>
    </source>
</reference>
<name>A0A1M5X1C2_9BRAD</name>
<protein>
    <submittedName>
        <fullName evidence="2">Uncharacterized protein</fullName>
    </submittedName>
</protein>
<accession>A0A1M5X1C2</accession>
<dbReference type="EMBL" id="LT670817">
    <property type="protein sequence ID" value="SHH93647.1"/>
    <property type="molecule type" value="Genomic_DNA"/>
</dbReference>
<dbReference type="PANTHER" id="PTHR40034:SF1">
    <property type="entry name" value="BSL5891 PROTEIN"/>
    <property type="match status" value="1"/>
</dbReference>
<dbReference type="AlphaFoldDB" id="A0A1M5X1C2"/>
<dbReference type="InterPro" id="IPR021741">
    <property type="entry name" value="DUF3311"/>
</dbReference>
<proteinExistence type="predicted"/>
<feature type="transmembrane region" description="Helical" evidence="1">
    <location>
        <begin position="31"/>
        <end position="50"/>
    </location>
</feature>
<keyword evidence="1" id="KW-0472">Membrane</keyword>
<dbReference type="Proteomes" id="UP000189796">
    <property type="component" value="Chromosome I"/>
</dbReference>
<gene>
    <name evidence="2" type="ORF">SAMN05443248_6944</name>
</gene>
<keyword evidence="1" id="KW-0812">Transmembrane</keyword>
<organism evidence="2 3">
    <name type="scientific">Bradyrhizobium erythrophlei</name>
    <dbReference type="NCBI Taxonomy" id="1437360"/>
    <lineage>
        <taxon>Bacteria</taxon>
        <taxon>Pseudomonadati</taxon>
        <taxon>Pseudomonadota</taxon>
        <taxon>Alphaproteobacteria</taxon>
        <taxon>Hyphomicrobiales</taxon>
        <taxon>Nitrobacteraceae</taxon>
        <taxon>Bradyrhizobium</taxon>
    </lineage>
</organism>
<dbReference type="RefSeq" id="WP_079605242.1">
    <property type="nucleotide sequence ID" value="NZ_LT670817.1"/>
</dbReference>